<evidence type="ECO:0000313" key="2">
    <source>
        <dbReference type="EMBL" id="SBW00224.1"/>
    </source>
</evidence>
<organism evidence="2">
    <name type="scientific">uncultured Desulfovibrio sp</name>
    <dbReference type="NCBI Taxonomy" id="167968"/>
    <lineage>
        <taxon>Bacteria</taxon>
        <taxon>Pseudomonadati</taxon>
        <taxon>Thermodesulfobacteriota</taxon>
        <taxon>Desulfovibrionia</taxon>
        <taxon>Desulfovibrionales</taxon>
        <taxon>Desulfovibrionaceae</taxon>
        <taxon>Desulfovibrio</taxon>
        <taxon>environmental samples</taxon>
    </lineage>
</organism>
<reference evidence="2" key="1">
    <citation type="submission" date="2016-04" db="EMBL/GenBank/DDBJ databases">
        <authorList>
            <person name="Evans L.H."/>
            <person name="Alamgir A."/>
            <person name="Owens N."/>
            <person name="Weber N.D."/>
            <person name="Virtaneva K."/>
            <person name="Barbian K."/>
            <person name="Babar A."/>
            <person name="Rosenke K."/>
        </authorList>
    </citation>
    <scope>NUCLEOTIDE SEQUENCE</scope>
    <source>
        <strain evidence="2">92-2</strain>
    </source>
</reference>
<dbReference type="InterPro" id="IPR011990">
    <property type="entry name" value="TPR-like_helical_dom_sf"/>
</dbReference>
<keyword evidence="1" id="KW-0732">Signal</keyword>
<dbReference type="EMBL" id="FLUP01000001">
    <property type="protein sequence ID" value="SBW00224.1"/>
    <property type="molecule type" value="Genomic_DNA"/>
</dbReference>
<dbReference type="RefSeq" id="WP_227118987.1">
    <property type="nucleotide sequence ID" value="NZ_LT598928.1"/>
</dbReference>
<feature type="signal peptide" evidence="1">
    <location>
        <begin position="1"/>
        <end position="22"/>
    </location>
</feature>
<dbReference type="SMART" id="SM00671">
    <property type="entry name" value="SEL1"/>
    <property type="match status" value="5"/>
</dbReference>
<sequence length="270" mass="28777">MRGTVVCLAVISGFLGTAGPSACLCAASVPARDSVSFASMDPMRNAPGWGAGQAANSPVCSAKSCNSMEQIYEQAQHGDAESQLWLARQYERGSRGLCKDDPLAVIWFKKAAEAGRAEAQFALGMRCFFGLGVAQNLEQAVLLLHKAAQQGHAEAQYRLAGCLEDGLGVNADKAAAVYWYSMSAALGYPQAQNMLGILCSKGIGMPRDAHAAANWFLRAAVQGYATAQYNLARSYETGDGLDNDREKALYWYGKAARQGDADAQARLDAF</sequence>
<gene>
    <name evidence="2" type="ORF">KM92DES2_11329</name>
</gene>
<accession>A0A212JLA6</accession>
<dbReference type="Gene3D" id="1.25.40.10">
    <property type="entry name" value="Tetratricopeptide repeat domain"/>
    <property type="match status" value="2"/>
</dbReference>
<dbReference type="InterPro" id="IPR050767">
    <property type="entry name" value="Sel1_AlgK"/>
</dbReference>
<evidence type="ECO:0000256" key="1">
    <source>
        <dbReference type="SAM" id="SignalP"/>
    </source>
</evidence>
<dbReference type="AlphaFoldDB" id="A0A212JLA6"/>
<dbReference type="InterPro" id="IPR006597">
    <property type="entry name" value="Sel1-like"/>
</dbReference>
<feature type="chain" id="PRO_5013166001" evidence="1">
    <location>
        <begin position="23"/>
        <end position="270"/>
    </location>
</feature>
<dbReference type="PANTHER" id="PTHR11102:SF160">
    <property type="entry name" value="ERAD-ASSOCIATED E3 UBIQUITIN-PROTEIN LIGASE COMPONENT HRD3"/>
    <property type="match status" value="1"/>
</dbReference>
<dbReference type="SUPFAM" id="SSF81901">
    <property type="entry name" value="HCP-like"/>
    <property type="match status" value="1"/>
</dbReference>
<dbReference type="PANTHER" id="PTHR11102">
    <property type="entry name" value="SEL-1-LIKE PROTEIN"/>
    <property type="match status" value="1"/>
</dbReference>
<protein>
    <submittedName>
        <fullName evidence="2">Sel1 repeat protein</fullName>
    </submittedName>
</protein>
<proteinExistence type="predicted"/>
<dbReference type="Pfam" id="PF08238">
    <property type="entry name" value="Sel1"/>
    <property type="match status" value="5"/>
</dbReference>
<name>A0A212JLA6_9BACT</name>